<sequence length="126" mass="14107">TDSKRNTQADKHGCHHEAVAHLHPPPLSAGGVRGRPGDLRPRPVQTGRAHHLQELPRPEARRLRLRVRAQGRQALRAPPRRRLDLRLPQNQVLKSTAVHCTRSSCSSCDLVFELEFNKAAIVSCNN</sequence>
<keyword evidence="3" id="KW-1185">Reference proteome</keyword>
<dbReference type="Gramene" id="TuG1812G0400000599.01.T01">
    <property type="protein sequence ID" value="TuG1812G0400000599.01.T01"/>
    <property type="gene ID" value="TuG1812G0400000599.01"/>
</dbReference>
<evidence type="ECO:0000313" key="2">
    <source>
        <dbReference type="EnsemblPlants" id="TuG1812G0400000599.01.T01"/>
    </source>
</evidence>
<reference evidence="2" key="2">
    <citation type="submission" date="2018-03" db="EMBL/GenBank/DDBJ databases">
        <title>The Triticum urartu genome reveals the dynamic nature of wheat genome evolution.</title>
        <authorList>
            <person name="Ling H."/>
            <person name="Ma B."/>
            <person name="Shi X."/>
            <person name="Liu H."/>
            <person name="Dong L."/>
            <person name="Sun H."/>
            <person name="Cao Y."/>
            <person name="Gao Q."/>
            <person name="Zheng S."/>
            <person name="Li Y."/>
            <person name="Yu Y."/>
            <person name="Du H."/>
            <person name="Qi M."/>
            <person name="Li Y."/>
            <person name="Yu H."/>
            <person name="Cui Y."/>
            <person name="Wang N."/>
            <person name="Chen C."/>
            <person name="Wu H."/>
            <person name="Zhao Y."/>
            <person name="Zhang J."/>
            <person name="Li Y."/>
            <person name="Zhou W."/>
            <person name="Zhang B."/>
            <person name="Hu W."/>
            <person name="Eijk M."/>
            <person name="Tang J."/>
            <person name="Witsenboer H."/>
            <person name="Zhao S."/>
            <person name="Li Z."/>
            <person name="Zhang A."/>
            <person name="Wang D."/>
            <person name="Liang C."/>
        </authorList>
    </citation>
    <scope>NUCLEOTIDE SEQUENCE [LARGE SCALE GENOMIC DNA]</scope>
    <source>
        <strain evidence="2">cv. G1812</strain>
    </source>
</reference>
<feature type="compositionally biased region" description="Basic and acidic residues" evidence="1">
    <location>
        <begin position="1"/>
        <end position="20"/>
    </location>
</feature>
<evidence type="ECO:0000313" key="3">
    <source>
        <dbReference type="Proteomes" id="UP000015106"/>
    </source>
</evidence>
<accession>A0A8R7U551</accession>
<protein>
    <submittedName>
        <fullName evidence="2">Uncharacterized protein</fullName>
    </submittedName>
</protein>
<reference evidence="3" key="1">
    <citation type="journal article" date="2013" name="Nature">
        <title>Draft genome of the wheat A-genome progenitor Triticum urartu.</title>
        <authorList>
            <person name="Ling H.Q."/>
            <person name="Zhao S."/>
            <person name="Liu D."/>
            <person name="Wang J."/>
            <person name="Sun H."/>
            <person name="Zhang C."/>
            <person name="Fan H."/>
            <person name="Li D."/>
            <person name="Dong L."/>
            <person name="Tao Y."/>
            <person name="Gao C."/>
            <person name="Wu H."/>
            <person name="Li Y."/>
            <person name="Cui Y."/>
            <person name="Guo X."/>
            <person name="Zheng S."/>
            <person name="Wang B."/>
            <person name="Yu K."/>
            <person name="Liang Q."/>
            <person name="Yang W."/>
            <person name="Lou X."/>
            <person name="Chen J."/>
            <person name="Feng M."/>
            <person name="Jian J."/>
            <person name="Zhang X."/>
            <person name="Luo G."/>
            <person name="Jiang Y."/>
            <person name="Liu J."/>
            <person name="Wang Z."/>
            <person name="Sha Y."/>
            <person name="Zhang B."/>
            <person name="Wu H."/>
            <person name="Tang D."/>
            <person name="Shen Q."/>
            <person name="Xue P."/>
            <person name="Zou S."/>
            <person name="Wang X."/>
            <person name="Liu X."/>
            <person name="Wang F."/>
            <person name="Yang Y."/>
            <person name="An X."/>
            <person name="Dong Z."/>
            <person name="Zhang K."/>
            <person name="Zhang X."/>
            <person name="Luo M.C."/>
            <person name="Dvorak J."/>
            <person name="Tong Y."/>
            <person name="Wang J."/>
            <person name="Yang H."/>
            <person name="Li Z."/>
            <person name="Wang D."/>
            <person name="Zhang A."/>
            <person name="Wang J."/>
        </authorList>
    </citation>
    <scope>NUCLEOTIDE SEQUENCE</scope>
    <source>
        <strain evidence="3">cv. G1812</strain>
    </source>
</reference>
<reference evidence="2" key="3">
    <citation type="submission" date="2022-06" db="UniProtKB">
        <authorList>
            <consortium name="EnsemblPlants"/>
        </authorList>
    </citation>
    <scope>IDENTIFICATION</scope>
</reference>
<dbReference type="AlphaFoldDB" id="A0A8R7U551"/>
<dbReference type="EnsemblPlants" id="TuG1812G0400000599.01.T01">
    <property type="protein sequence ID" value="TuG1812G0400000599.01.T01"/>
    <property type="gene ID" value="TuG1812G0400000599.01"/>
</dbReference>
<organism evidence="2 3">
    <name type="scientific">Triticum urartu</name>
    <name type="common">Red wild einkorn</name>
    <name type="synonym">Crithodium urartu</name>
    <dbReference type="NCBI Taxonomy" id="4572"/>
    <lineage>
        <taxon>Eukaryota</taxon>
        <taxon>Viridiplantae</taxon>
        <taxon>Streptophyta</taxon>
        <taxon>Embryophyta</taxon>
        <taxon>Tracheophyta</taxon>
        <taxon>Spermatophyta</taxon>
        <taxon>Magnoliopsida</taxon>
        <taxon>Liliopsida</taxon>
        <taxon>Poales</taxon>
        <taxon>Poaceae</taxon>
        <taxon>BOP clade</taxon>
        <taxon>Pooideae</taxon>
        <taxon>Triticodae</taxon>
        <taxon>Triticeae</taxon>
        <taxon>Triticinae</taxon>
        <taxon>Triticum</taxon>
    </lineage>
</organism>
<gene>
    <name evidence="2" type="primary">LOC125550534</name>
</gene>
<proteinExistence type="predicted"/>
<feature type="region of interest" description="Disordered" evidence="1">
    <location>
        <begin position="1"/>
        <end position="49"/>
    </location>
</feature>
<evidence type="ECO:0000256" key="1">
    <source>
        <dbReference type="SAM" id="MobiDB-lite"/>
    </source>
</evidence>
<dbReference type="Proteomes" id="UP000015106">
    <property type="component" value="Chromosome 4"/>
</dbReference>
<name>A0A8R7U551_TRIUA</name>